<evidence type="ECO:0000256" key="2">
    <source>
        <dbReference type="ARBA" id="ARBA00006275"/>
    </source>
</evidence>
<accession>A0ABR7D4I3</accession>
<comment type="caution">
    <text evidence="8">The sequence shown here is derived from an EMBL/GenBank/DDBJ whole genome shotgun (WGS) entry which is preliminary data.</text>
</comment>
<evidence type="ECO:0000259" key="7">
    <source>
        <dbReference type="Pfam" id="PF14322"/>
    </source>
</evidence>
<evidence type="ECO:0000259" key="6">
    <source>
        <dbReference type="Pfam" id="PF07980"/>
    </source>
</evidence>
<dbReference type="RefSeq" id="WP_186977721.1">
    <property type="nucleotide sequence ID" value="NZ_JACOOH010000008.1"/>
</dbReference>
<comment type="subcellular location">
    <subcellularLocation>
        <location evidence="1">Cell outer membrane</location>
    </subcellularLocation>
</comment>
<sequence length="488" mass="56366">MKRNIVLLLLFVLTASCNDWLEITPKSQISKEKLYSDEIGFQNALNGIYQGASVSDLYGKNLTWGMLTAISQTYNPESLQEAESYFSEYTYDNEYTKPIVTAVWEGLYKLIANCNLLLNEISDASPSLFTLDTVSKNVITGEALALRAFFHFDIIRLYAPAPVTEDETPLIPYQAEWPSEIKTNLGVTAALEEVIKDLLLAKDYLALCDTSFNKSAMSSFDARFNGNFWPAQGGTFMNYRGMRMNYCAVLGMLARVYLYKGDKERAYQYAWEFYNKFVFGKKWFKYNAPYDFTDDLTYRCKKHLSDCLFAFYNFDLLDNYADYTVYWGDPMMIQGVDEIFENDGDDYRKNYLLEKKEDWETTYTSLKYRRVNSFSIDSGEGRVLPNLRMSEIYYILIECLYEKEQAKAFELLQELRRARGCKRIVSSALGISDLQDILINDARREFIGEGQLFFMYKRLNKSILSVGAAVNPSNKVFVFGIPDSQKIY</sequence>
<comment type="similarity">
    <text evidence="2">Belongs to the SusD family.</text>
</comment>
<dbReference type="Pfam" id="PF07980">
    <property type="entry name" value="SusD_RagB"/>
    <property type="match status" value="1"/>
</dbReference>
<keyword evidence="5" id="KW-0998">Cell outer membrane</keyword>
<dbReference type="PROSITE" id="PS51257">
    <property type="entry name" value="PROKAR_LIPOPROTEIN"/>
    <property type="match status" value="1"/>
</dbReference>
<dbReference type="InterPro" id="IPR033985">
    <property type="entry name" value="SusD-like_N"/>
</dbReference>
<dbReference type="Proteomes" id="UP000646484">
    <property type="component" value="Unassembled WGS sequence"/>
</dbReference>
<reference evidence="8 9" key="1">
    <citation type="submission" date="2020-08" db="EMBL/GenBank/DDBJ databases">
        <title>Genome public.</title>
        <authorList>
            <person name="Liu C."/>
            <person name="Sun Q."/>
        </authorList>
    </citation>
    <scope>NUCLEOTIDE SEQUENCE [LARGE SCALE GENOMIC DNA]</scope>
    <source>
        <strain evidence="8 9">NSJ-56</strain>
    </source>
</reference>
<name>A0ABR7D4I3_9BACT</name>
<dbReference type="InterPro" id="IPR012944">
    <property type="entry name" value="SusD_RagB_dom"/>
</dbReference>
<evidence type="ECO:0000256" key="5">
    <source>
        <dbReference type="ARBA" id="ARBA00023237"/>
    </source>
</evidence>
<evidence type="ECO:0000313" key="9">
    <source>
        <dbReference type="Proteomes" id="UP000646484"/>
    </source>
</evidence>
<feature type="domain" description="RagB/SusD" evidence="6">
    <location>
        <begin position="336"/>
        <end position="473"/>
    </location>
</feature>
<evidence type="ECO:0000256" key="1">
    <source>
        <dbReference type="ARBA" id="ARBA00004442"/>
    </source>
</evidence>
<evidence type="ECO:0000256" key="3">
    <source>
        <dbReference type="ARBA" id="ARBA00022729"/>
    </source>
</evidence>
<protein>
    <submittedName>
        <fullName evidence="8">RagB/SusD family nutrient uptake outer membrane protein</fullName>
    </submittedName>
</protein>
<gene>
    <name evidence="8" type="ORF">H8S64_17355</name>
</gene>
<keyword evidence="3" id="KW-0732">Signal</keyword>
<proteinExistence type="inferred from homology"/>
<evidence type="ECO:0000256" key="4">
    <source>
        <dbReference type="ARBA" id="ARBA00023136"/>
    </source>
</evidence>
<dbReference type="InterPro" id="IPR011990">
    <property type="entry name" value="TPR-like_helical_dom_sf"/>
</dbReference>
<dbReference type="EMBL" id="JACOOH010000008">
    <property type="protein sequence ID" value="MBC5622861.1"/>
    <property type="molecule type" value="Genomic_DNA"/>
</dbReference>
<organism evidence="8 9">
    <name type="scientific">Butyricimonas hominis</name>
    <dbReference type="NCBI Taxonomy" id="2763032"/>
    <lineage>
        <taxon>Bacteria</taxon>
        <taxon>Pseudomonadati</taxon>
        <taxon>Bacteroidota</taxon>
        <taxon>Bacteroidia</taxon>
        <taxon>Bacteroidales</taxon>
        <taxon>Odoribacteraceae</taxon>
        <taxon>Butyricimonas</taxon>
    </lineage>
</organism>
<feature type="domain" description="SusD-like N-terminal" evidence="7">
    <location>
        <begin position="19"/>
        <end position="224"/>
    </location>
</feature>
<dbReference type="SUPFAM" id="SSF48452">
    <property type="entry name" value="TPR-like"/>
    <property type="match status" value="1"/>
</dbReference>
<keyword evidence="4" id="KW-0472">Membrane</keyword>
<dbReference type="Pfam" id="PF14322">
    <property type="entry name" value="SusD-like_3"/>
    <property type="match status" value="1"/>
</dbReference>
<keyword evidence="9" id="KW-1185">Reference proteome</keyword>
<dbReference type="Gene3D" id="1.25.40.390">
    <property type="match status" value="2"/>
</dbReference>
<evidence type="ECO:0000313" key="8">
    <source>
        <dbReference type="EMBL" id="MBC5622861.1"/>
    </source>
</evidence>